<sequence>VMSNGTLVFLPFGVDGFRASIHAATYHCRASSSAGTTLTRDLHVRAVVEQYWEVRVSNVYAQEGNMAVLSCTVPSYVKDFVTITSWTQGHVNYYPQQHADGRVQMVSSGQLVIKSIQTGDSQLRFRCRAVHTLSGETRESQDHARIYITESRVSVAPSIPETEAVVTVPRGASATLLCPATAHPPPTITWYRSHMRGVGGGGSMVLYNGGGSVGGRLLVAGPVLTIMQVDDQDSATYTCVANNTHGTSSRKMELQVMSALSVR</sequence>
<dbReference type="GO" id="GO:0048468">
    <property type="term" value="P:cell development"/>
    <property type="evidence" value="ECO:0007669"/>
    <property type="project" value="UniProtKB-ARBA"/>
</dbReference>
<dbReference type="InterPro" id="IPR003598">
    <property type="entry name" value="Ig_sub2"/>
</dbReference>
<dbReference type="AlphaFoldDB" id="A0AAV2PLB5"/>
<dbReference type="PROSITE" id="PS50835">
    <property type="entry name" value="IG_LIKE"/>
    <property type="match status" value="2"/>
</dbReference>
<feature type="domain" description="Ig-like" evidence="2">
    <location>
        <begin position="157"/>
        <end position="255"/>
    </location>
</feature>
<dbReference type="SUPFAM" id="SSF48726">
    <property type="entry name" value="Immunoglobulin"/>
    <property type="match status" value="2"/>
</dbReference>
<dbReference type="Proteomes" id="UP001497623">
    <property type="component" value="Unassembled WGS sequence"/>
</dbReference>
<dbReference type="PANTHER" id="PTHR10075:SF14">
    <property type="entry name" value="CELL ADHESION MOLECULE DSCAM2-RELATED"/>
    <property type="match status" value="1"/>
</dbReference>
<dbReference type="PANTHER" id="PTHR10075">
    <property type="entry name" value="BASIGIN RELATED"/>
    <property type="match status" value="1"/>
</dbReference>
<dbReference type="SMART" id="SM00409">
    <property type="entry name" value="IG"/>
    <property type="match status" value="2"/>
</dbReference>
<accession>A0AAV2PLB5</accession>
<dbReference type="InterPro" id="IPR013783">
    <property type="entry name" value="Ig-like_fold"/>
</dbReference>
<dbReference type="InterPro" id="IPR003599">
    <property type="entry name" value="Ig_sub"/>
</dbReference>
<dbReference type="SMART" id="SM00408">
    <property type="entry name" value="IGc2"/>
    <property type="match status" value="1"/>
</dbReference>
<dbReference type="EMBL" id="CAXKWB010000551">
    <property type="protein sequence ID" value="CAL4061194.1"/>
    <property type="molecule type" value="Genomic_DNA"/>
</dbReference>
<evidence type="ECO:0000256" key="1">
    <source>
        <dbReference type="ARBA" id="ARBA00023319"/>
    </source>
</evidence>
<comment type="caution">
    <text evidence="3">The sequence shown here is derived from an EMBL/GenBank/DDBJ whole genome shotgun (WGS) entry which is preliminary data.</text>
</comment>
<protein>
    <recommendedName>
        <fullName evidence="2">Ig-like domain-containing protein</fullName>
    </recommendedName>
</protein>
<evidence type="ECO:0000313" key="3">
    <source>
        <dbReference type="EMBL" id="CAL4061194.1"/>
    </source>
</evidence>
<keyword evidence="4" id="KW-1185">Reference proteome</keyword>
<dbReference type="InterPro" id="IPR036179">
    <property type="entry name" value="Ig-like_dom_sf"/>
</dbReference>
<organism evidence="3 4">
    <name type="scientific">Meganyctiphanes norvegica</name>
    <name type="common">Northern krill</name>
    <name type="synonym">Thysanopoda norvegica</name>
    <dbReference type="NCBI Taxonomy" id="48144"/>
    <lineage>
        <taxon>Eukaryota</taxon>
        <taxon>Metazoa</taxon>
        <taxon>Ecdysozoa</taxon>
        <taxon>Arthropoda</taxon>
        <taxon>Crustacea</taxon>
        <taxon>Multicrustacea</taxon>
        <taxon>Malacostraca</taxon>
        <taxon>Eumalacostraca</taxon>
        <taxon>Eucarida</taxon>
        <taxon>Euphausiacea</taxon>
        <taxon>Euphausiidae</taxon>
        <taxon>Meganyctiphanes</taxon>
    </lineage>
</organism>
<dbReference type="InterPro" id="IPR007110">
    <property type="entry name" value="Ig-like_dom"/>
</dbReference>
<feature type="domain" description="Ig-like" evidence="2">
    <location>
        <begin position="49"/>
        <end position="147"/>
    </location>
</feature>
<dbReference type="Pfam" id="PF13927">
    <property type="entry name" value="Ig_3"/>
    <property type="match status" value="1"/>
</dbReference>
<evidence type="ECO:0000259" key="2">
    <source>
        <dbReference type="PROSITE" id="PS50835"/>
    </source>
</evidence>
<dbReference type="Gene3D" id="2.60.40.10">
    <property type="entry name" value="Immunoglobulins"/>
    <property type="match status" value="2"/>
</dbReference>
<proteinExistence type="predicted"/>
<name>A0AAV2PLB5_MEGNR</name>
<feature type="non-terminal residue" evidence="3">
    <location>
        <position position="1"/>
    </location>
</feature>
<reference evidence="3 4" key="1">
    <citation type="submission" date="2024-05" db="EMBL/GenBank/DDBJ databases">
        <authorList>
            <person name="Wallberg A."/>
        </authorList>
    </citation>
    <scope>NUCLEOTIDE SEQUENCE [LARGE SCALE GENOMIC DNA]</scope>
</reference>
<keyword evidence="1" id="KW-0393">Immunoglobulin domain</keyword>
<feature type="non-terminal residue" evidence="3">
    <location>
        <position position="263"/>
    </location>
</feature>
<gene>
    <name evidence="3" type="ORF">MNOR_LOCUS1944</name>
</gene>
<evidence type="ECO:0000313" key="4">
    <source>
        <dbReference type="Proteomes" id="UP001497623"/>
    </source>
</evidence>